<keyword evidence="3" id="KW-1185">Reference proteome</keyword>
<organism evidence="2 3">
    <name type="scientific">Pleurodeles waltl</name>
    <name type="common">Iberian ribbed newt</name>
    <dbReference type="NCBI Taxonomy" id="8319"/>
    <lineage>
        <taxon>Eukaryota</taxon>
        <taxon>Metazoa</taxon>
        <taxon>Chordata</taxon>
        <taxon>Craniata</taxon>
        <taxon>Vertebrata</taxon>
        <taxon>Euteleostomi</taxon>
        <taxon>Amphibia</taxon>
        <taxon>Batrachia</taxon>
        <taxon>Caudata</taxon>
        <taxon>Salamandroidea</taxon>
        <taxon>Salamandridae</taxon>
        <taxon>Pleurodelinae</taxon>
        <taxon>Pleurodeles</taxon>
    </lineage>
</organism>
<sequence>MINSRPVNAYNFWSPGKGPRITPVQKKDGRGWSAIQSIEVDLATEKEVRASGDVPGGESSEWRESEQLWARFTATAKANGWEMAMAQMRAPTPHGSGQSMDKEDLQQGILRATGHIYSLPQGEQFETKKKVNGERGSGASKAKKTKTAQEETRAATVDSIDNKVGTSLL</sequence>
<gene>
    <name evidence="2" type="ORF">NDU88_002954</name>
</gene>
<comment type="caution">
    <text evidence="2">The sequence shown here is derived from an EMBL/GenBank/DDBJ whole genome shotgun (WGS) entry which is preliminary data.</text>
</comment>
<dbReference type="AlphaFoldDB" id="A0AAV7W4M4"/>
<reference evidence="2" key="1">
    <citation type="journal article" date="2022" name="bioRxiv">
        <title>Sequencing and chromosome-scale assembly of the giantPleurodeles waltlgenome.</title>
        <authorList>
            <person name="Brown T."/>
            <person name="Elewa A."/>
            <person name="Iarovenko S."/>
            <person name="Subramanian E."/>
            <person name="Araus A.J."/>
            <person name="Petzold A."/>
            <person name="Susuki M."/>
            <person name="Suzuki K.-i.T."/>
            <person name="Hayashi T."/>
            <person name="Toyoda A."/>
            <person name="Oliveira C."/>
            <person name="Osipova E."/>
            <person name="Leigh N.D."/>
            <person name="Simon A."/>
            <person name="Yun M.H."/>
        </authorList>
    </citation>
    <scope>NUCLEOTIDE SEQUENCE</scope>
    <source>
        <strain evidence="2">20211129_DDA</strain>
        <tissue evidence="2">Liver</tissue>
    </source>
</reference>
<feature type="region of interest" description="Disordered" evidence="1">
    <location>
        <begin position="120"/>
        <end position="155"/>
    </location>
</feature>
<evidence type="ECO:0000313" key="3">
    <source>
        <dbReference type="Proteomes" id="UP001066276"/>
    </source>
</evidence>
<dbReference type="Proteomes" id="UP001066276">
    <property type="component" value="Chromosome 1_2"/>
</dbReference>
<dbReference type="EMBL" id="JANPWB010000002">
    <property type="protein sequence ID" value="KAJ1207563.1"/>
    <property type="molecule type" value="Genomic_DNA"/>
</dbReference>
<protein>
    <submittedName>
        <fullName evidence="2">Uncharacterized protein</fullName>
    </submittedName>
</protein>
<accession>A0AAV7W4M4</accession>
<evidence type="ECO:0000256" key="1">
    <source>
        <dbReference type="SAM" id="MobiDB-lite"/>
    </source>
</evidence>
<name>A0AAV7W4M4_PLEWA</name>
<evidence type="ECO:0000313" key="2">
    <source>
        <dbReference type="EMBL" id="KAJ1207563.1"/>
    </source>
</evidence>
<proteinExistence type="predicted"/>